<feature type="domain" description="Microtubule-associated serine/threonine-protein kinase pre-PK" evidence="1">
    <location>
        <begin position="83"/>
        <end position="117"/>
    </location>
</feature>
<proteinExistence type="predicted"/>
<protein>
    <recommendedName>
        <fullName evidence="1">Microtubule-associated serine/threonine-protein kinase pre-PK domain-containing protein</fullName>
    </recommendedName>
</protein>
<dbReference type="InterPro" id="IPR023142">
    <property type="entry name" value="MAST_pre-PK_dom_sf"/>
</dbReference>
<sequence>MKLTALVAVELPSAETTWLIARVIVSNSTEGELSLRLSKPRCGGRLPKLRQLESGGLRHTALLCILISPRNFCGTDVGVTNVAYERSESEEVPVIIQLVRKILIIISRPARLLECLKTTLLKAHLRALVLQVLQ</sequence>
<organism evidence="2 3">
    <name type="scientific">Knipowitschia caucasica</name>
    <name type="common">Caucasian dwarf goby</name>
    <name type="synonym">Pomatoschistus caucasicus</name>
    <dbReference type="NCBI Taxonomy" id="637954"/>
    <lineage>
        <taxon>Eukaryota</taxon>
        <taxon>Metazoa</taxon>
        <taxon>Chordata</taxon>
        <taxon>Craniata</taxon>
        <taxon>Vertebrata</taxon>
        <taxon>Euteleostomi</taxon>
        <taxon>Actinopterygii</taxon>
        <taxon>Neopterygii</taxon>
        <taxon>Teleostei</taxon>
        <taxon>Neoteleostei</taxon>
        <taxon>Acanthomorphata</taxon>
        <taxon>Gobiaria</taxon>
        <taxon>Gobiiformes</taxon>
        <taxon>Gobioidei</taxon>
        <taxon>Gobiidae</taxon>
        <taxon>Gobiinae</taxon>
        <taxon>Knipowitschia</taxon>
    </lineage>
</organism>
<dbReference type="AlphaFoldDB" id="A0AAV2KV54"/>
<dbReference type="GO" id="GO:0004674">
    <property type="term" value="F:protein serine/threonine kinase activity"/>
    <property type="evidence" value="ECO:0007669"/>
    <property type="project" value="InterPro"/>
</dbReference>
<dbReference type="GO" id="GO:0005524">
    <property type="term" value="F:ATP binding"/>
    <property type="evidence" value="ECO:0007669"/>
    <property type="project" value="InterPro"/>
</dbReference>
<evidence type="ECO:0000313" key="2">
    <source>
        <dbReference type="EMBL" id="CAL1592608.1"/>
    </source>
</evidence>
<dbReference type="GO" id="GO:0000287">
    <property type="term" value="F:magnesium ion binding"/>
    <property type="evidence" value="ECO:0007669"/>
    <property type="project" value="InterPro"/>
</dbReference>
<dbReference type="SUPFAM" id="SSF140482">
    <property type="entry name" value="MAST3 pre-PK domain-like"/>
    <property type="match status" value="1"/>
</dbReference>
<dbReference type="Pfam" id="PF08926">
    <property type="entry name" value="DUF1908"/>
    <property type="match status" value="1"/>
</dbReference>
<name>A0AAV2KV54_KNICA</name>
<dbReference type="EMBL" id="OZ035824">
    <property type="protein sequence ID" value="CAL1592608.1"/>
    <property type="molecule type" value="Genomic_DNA"/>
</dbReference>
<evidence type="ECO:0000259" key="1">
    <source>
        <dbReference type="Pfam" id="PF08926"/>
    </source>
</evidence>
<reference evidence="2 3" key="1">
    <citation type="submission" date="2024-04" db="EMBL/GenBank/DDBJ databases">
        <authorList>
            <person name="Waldvogel A.-M."/>
            <person name="Schoenle A."/>
        </authorList>
    </citation>
    <scope>NUCLEOTIDE SEQUENCE [LARGE SCALE GENOMIC DNA]</scope>
</reference>
<gene>
    <name evidence="2" type="ORF">KC01_LOCUS21839</name>
</gene>
<accession>A0AAV2KV54</accession>
<dbReference type="InterPro" id="IPR015022">
    <property type="entry name" value="MAST_pre-PK_dom"/>
</dbReference>
<dbReference type="Proteomes" id="UP001497482">
    <property type="component" value="Chromosome 2"/>
</dbReference>
<evidence type="ECO:0000313" key="3">
    <source>
        <dbReference type="Proteomes" id="UP001497482"/>
    </source>
</evidence>
<keyword evidence="3" id="KW-1185">Reference proteome</keyword>